<proteinExistence type="predicted"/>
<comment type="caution">
    <text evidence="1">The sequence shown here is derived from an EMBL/GenBank/DDBJ whole genome shotgun (WGS) entry which is preliminary data.</text>
</comment>
<sequence length="66" mass="7307">MQSFRKLEGSGVLEFEGLLEVEDCHENLAVPSFQRPVFEEGKQEGTANLNARVEVGKVLLSEKLSS</sequence>
<dbReference type="EMBL" id="DSLA01000072">
    <property type="protein sequence ID" value="HEH35422.1"/>
    <property type="molecule type" value="Genomic_DNA"/>
</dbReference>
<protein>
    <submittedName>
        <fullName evidence="1">Uncharacterized protein</fullName>
    </submittedName>
</protein>
<gene>
    <name evidence="1" type="ORF">ENP88_04600</name>
</gene>
<accession>A0A7J2TK61</accession>
<name>A0A7J2TK61_ARCFL</name>
<organism evidence="1">
    <name type="scientific">Archaeoglobus fulgidus</name>
    <dbReference type="NCBI Taxonomy" id="2234"/>
    <lineage>
        <taxon>Archaea</taxon>
        <taxon>Methanobacteriati</taxon>
        <taxon>Methanobacteriota</taxon>
        <taxon>Archaeoglobi</taxon>
        <taxon>Archaeoglobales</taxon>
        <taxon>Archaeoglobaceae</taxon>
        <taxon>Archaeoglobus</taxon>
    </lineage>
</organism>
<evidence type="ECO:0000313" key="1">
    <source>
        <dbReference type="EMBL" id="HEH35422.1"/>
    </source>
</evidence>
<reference evidence="1" key="1">
    <citation type="journal article" date="2020" name="mSystems">
        <title>Genome- and Community-Level Interaction Insights into Carbon Utilization and Element Cycling Functions of Hydrothermarchaeota in Hydrothermal Sediment.</title>
        <authorList>
            <person name="Zhou Z."/>
            <person name="Liu Y."/>
            <person name="Xu W."/>
            <person name="Pan J."/>
            <person name="Luo Z.H."/>
            <person name="Li M."/>
        </authorList>
    </citation>
    <scope>NUCLEOTIDE SEQUENCE [LARGE SCALE GENOMIC DNA]</scope>
    <source>
        <strain evidence="1">SpSt-26</strain>
    </source>
</reference>
<dbReference type="AlphaFoldDB" id="A0A7J2TK61"/>